<sequence>MKTKEKRKHLIYDKKQQVNSQKDKCLNILLGPSSLESREELYLNFLSQDLKNLKNYFNKDIPDNKETIKHLIIAEHQATSYKKIMKLINSSKIPQDKIYNVSYDKPYLFKVNMLSGTLNDVFHNIHSILTEIANISKSSWDISFAKNLKQHIYLLKLHNPEKVPTLHDLLNMYEDTKYMLSLYTQLKKRIIKLKERVEKNCATKQELFEYNLSIETKEWFEEYSITMCTGEDPVVITIRSALHALLKDPIIYNLLFQSESEQLEHFIKHGGVLVINTGNTSSAMSTLVGKCILLRLQQEILSIKEAPSEGISLFIDELQDYITRSTIELLEQAPCYGVSITANTSSFTTLTEAYGYEFSYAMFTAFHNFYLCEELSEDENEILDKCISV</sequence>
<dbReference type="Gene3D" id="3.40.50.300">
    <property type="entry name" value="P-loop containing nucleotide triphosphate hydrolases"/>
    <property type="match status" value="1"/>
</dbReference>
<comment type="caution">
    <text evidence="1">The sequence shown here is derived from an EMBL/GenBank/DDBJ whole genome shotgun (WGS) entry which is preliminary data.</text>
</comment>
<reference evidence="1 2" key="1">
    <citation type="submission" date="2017-09" db="EMBL/GenBank/DDBJ databases">
        <title>Large-scale bioinformatics analysis of Bacillus genomes uncovers conserved roles of natural products in bacterial physiology.</title>
        <authorList>
            <consortium name="Agbiome Team Llc"/>
            <person name="Bleich R.M."/>
            <person name="Grubbs K.J."/>
            <person name="Santa Maria K.C."/>
            <person name="Allen S.E."/>
            <person name="Farag S."/>
            <person name="Shank E.A."/>
            <person name="Bowers A."/>
        </authorList>
    </citation>
    <scope>NUCLEOTIDE SEQUENCE [LARGE SCALE GENOMIC DNA]</scope>
    <source>
        <strain evidence="1 2">AFS040105</strain>
    </source>
</reference>
<proteinExistence type="predicted"/>
<organism evidence="1 2">
    <name type="scientific">Bacillus cereus</name>
    <dbReference type="NCBI Taxonomy" id="1396"/>
    <lineage>
        <taxon>Bacteria</taxon>
        <taxon>Bacillati</taxon>
        <taxon>Bacillota</taxon>
        <taxon>Bacilli</taxon>
        <taxon>Bacillales</taxon>
        <taxon>Bacillaceae</taxon>
        <taxon>Bacillus</taxon>
        <taxon>Bacillus cereus group</taxon>
    </lineage>
</organism>
<dbReference type="EMBL" id="NUMG01000052">
    <property type="protein sequence ID" value="PGT96637.1"/>
    <property type="molecule type" value="Genomic_DNA"/>
</dbReference>
<accession>A0A2C1LDV2</accession>
<dbReference type="Proteomes" id="UP000225766">
    <property type="component" value="Unassembled WGS sequence"/>
</dbReference>
<dbReference type="RefSeq" id="WP_098859034.1">
    <property type="nucleotide sequence ID" value="NZ_NUMG01000052.1"/>
</dbReference>
<gene>
    <name evidence="1" type="ORF">COD19_27125</name>
</gene>
<evidence type="ECO:0000313" key="1">
    <source>
        <dbReference type="EMBL" id="PGT96637.1"/>
    </source>
</evidence>
<dbReference type="AlphaFoldDB" id="A0A2C1LDV2"/>
<dbReference type="InterPro" id="IPR027417">
    <property type="entry name" value="P-loop_NTPase"/>
</dbReference>
<name>A0A2C1LDV2_BACCE</name>
<protein>
    <submittedName>
        <fullName evidence="1">Uncharacterized protein</fullName>
    </submittedName>
</protein>
<evidence type="ECO:0000313" key="2">
    <source>
        <dbReference type="Proteomes" id="UP000225766"/>
    </source>
</evidence>